<dbReference type="EMBL" id="JADIMH010000038">
    <property type="protein sequence ID" value="MBO8467431.1"/>
    <property type="molecule type" value="Genomic_DNA"/>
</dbReference>
<reference evidence="8" key="1">
    <citation type="submission" date="2020-10" db="EMBL/GenBank/DDBJ databases">
        <authorList>
            <person name="Gilroy R."/>
        </authorList>
    </citation>
    <scope>NUCLEOTIDE SEQUENCE</scope>
    <source>
        <strain evidence="8">B1-15692</strain>
    </source>
</reference>
<dbReference type="AlphaFoldDB" id="A0A9D9NBI6"/>
<gene>
    <name evidence="8" type="ORF">IAB99_06680</name>
</gene>
<dbReference type="GO" id="GO:0009279">
    <property type="term" value="C:cell outer membrane"/>
    <property type="evidence" value="ECO:0007669"/>
    <property type="project" value="UniProtKB-SubCell"/>
</dbReference>
<name>A0A9D9NBI6_9BACT</name>
<feature type="domain" description="RagB/SusD" evidence="6">
    <location>
        <begin position="387"/>
        <end position="532"/>
    </location>
</feature>
<reference evidence="8" key="2">
    <citation type="journal article" date="2021" name="PeerJ">
        <title>Extensive microbial diversity within the chicken gut microbiome revealed by metagenomics and culture.</title>
        <authorList>
            <person name="Gilroy R."/>
            <person name="Ravi A."/>
            <person name="Getino M."/>
            <person name="Pursley I."/>
            <person name="Horton D.L."/>
            <person name="Alikhan N.F."/>
            <person name="Baker D."/>
            <person name="Gharbi K."/>
            <person name="Hall N."/>
            <person name="Watson M."/>
            <person name="Adriaenssens E.M."/>
            <person name="Foster-Nyarko E."/>
            <person name="Jarju S."/>
            <person name="Secka A."/>
            <person name="Antonio M."/>
            <person name="Oren A."/>
            <person name="Chaudhuri R.R."/>
            <person name="La Ragione R."/>
            <person name="Hildebrand F."/>
            <person name="Pallen M.J."/>
        </authorList>
    </citation>
    <scope>NUCLEOTIDE SEQUENCE</scope>
    <source>
        <strain evidence="8">B1-15692</strain>
    </source>
</reference>
<evidence type="ECO:0000259" key="7">
    <source>
        <dbReference type="Pfam" id="PF14322"/>
    </source>
</evidence>
<evidence type="ECO:0000256" key="5">
    <source>
        <dbReference type="ARBA" id="ARBA00023237"/>
    </source>
</evidence>
<comment type="similarity">
    <text evidence="2">Belongs to the SusD family.</text>
</comment>
<evidence type="ECO:0000256" key="2">
    <source>
        <dbReference type="ARBA" id="ARBA00006275"/>
    </source>
</evidence>
<dbReference type="Pfam" id="PF14322">
    <property type="entry name" value="SusD-like_3"/>
    <property type="match status" value="1"/>
</dbReference>
<evidence type="ECO:0000259" key="6">
    <source>
        <dbReference type="Pfam" id="PF07980"/>
    </source>
</evidence>
<evidence type="ECO:0000256" key="3">
    <source>
        <dbReference type="ARBA" id="ARBA00022729"/>
    </source>
</evidence>
<comment type="subcellular location">
    <subcellularLocation>
        <location evidence="1">Cell outer membrane</location>
    </subcellularLocation>
</comment>
<feature type="domain" description="SusD-like N-terminal" evidence="7">
    <location>
        <begin position="96"/>
        <end position="228"/>
    </location>
</feature>
<keyword evidence="3" id="KW-0732">Signal</keyword>
<sequence length="532" mass="60516">MNKITKFLFLGAAALSAVSCLEEVEPTAYVSEGKLTEIATEDPGKTFSAAVAGLYNDFQQYVHTDMSHNYFGQKSFDYLTSLMGNDMVMTGLFAMSWYHYILDYRGQNYVATSNRWREYYRVIDNANNILKLIDPETATSDIKSYQAIALGFRGYAYLQLTYLYQHSYYVGAEGTKWGKGQKYDFSQEPCVPLLTENTDGDQPRSTVEQVYDQLLSDLEESYRIFEEIGQVKTSSPTDFDGCVAAMYLARAYMVKQDWDNAIKYAQVVIDNYPVLTTEDQILQGFSDINLPDIVFGCDITADNSTVYMSWFSQMDAYGAGYGAIGVYRAGFKPFVDKINANDIRLQWFCCERTTGQSGTVMLRDTEYPASVDYQSVKFIGAGRETVRAGYDPSTGATGWELGDYIYLRSEEAWFIKAEALAHKGDASAATVLNEFMRTRQPDYNWTATDKASLIEEINFQKRVEFWGEGIEYLDNRRLNIPVDRTDETWGSDNNHYDGAKFKYEQEDKQMVYQLPISEIENNKVLTSADQNP</sequence>
<keyword evidence="5" id="KW-0998">Cell outer membrane</keyword>
<proteinExistence type="inferred from homology"/>
<dbReference type="InterPro" id="IPR012944">
    <property type="entry name" value="SusD_RagB_dom"/>
</dbReference>
<keyword evidence="4" id="KW-0472">Membrane</keyword>
<dbReference type="Pfam" id="PF07980">
    <property type="entry name" value="SusD_RagB"/>
    <property type="match status" value="1"/>
</dbReference>
<dbReference type="PROSITE" id="PS51257">
    <property type="entry name" value="PROKAR_LIPOPROTEIN"/>
    <property type="match status" value="1"/>
</dbReference>
<dbReference type="InterPro" id="IPR033985">
    <property type="entry name" value="SusD-like_N"/>
</dbReference>
<organism evidence="8 9">
    <name type="scientific">Candidatus Cryptobacteroides faecipullorum</name>
    <dbReference type="NCBI Taxonomy" id="2840764"/>
    <lineage>
        <taxon>Bacteria</taxon>
        <taxon>Pseudomonadati</taxon>
        <taxon>Bacteroidota</taxon>
        <taxon>Bacteroidia</taxon>
        <taxon>Bacteroidales</taxon>
        <taxon>Candidatus Cryptobacteroides</taxon>
    </lineage>
</organism>
<comment type="caution">
    <text evidence="8">The sequence shown here is derived from an EMBL/GenBank/DDBJ whole genome shotgun (WGS) entry which is preliminary data.</text>
</comment>
<dbReference type="Gene3D" id="1.25.40.390">
    <property type="match status" value="1"/>
</dbReference>
<evidence type="ECO:0000313" key="8">
    <source>
        <dbReference type="EMBL" id="MBO8467431.1"/>
    </source>
</evidence>
<dbReference type="SUPFAM" id="SSF48452">
    <property type="entry name" value="TPR-like"/>
    <property type="match status" value="1"/>
</dbReference>
<evidence type="ECO:0000256" key="1">
    <source>
        <dbReference type="ARBA" id="ARBA00004442"/>
    </source>
</evidence>
<evidence type="ECO:0000313" key="9">
    <source>
        <dbReference type="Proteomes" id="UP000823660"/>
    </source>
</evidence>
<accession>A0A9D9NBI6</accession>
<dbReference type="Proteomes" id="UP000823660">
    <property type="component" value="Unassembled WGS sequence"/>
</dbReference>
<evidence type="ECO:0000256" key="4">
    <source>
        <dbReference type="ARBA" id="ARBA00023136"/>
    </source>
</evidence>
<protein>
    <submittedName>
        <fullName evidence="8">RagB/SusD family nutrient uptake outer membrane protein</fullName>
    </submittedName>
</protein>
<dbReference type="InterPro" id="IPR011990">
    <property type="entry name" value="TPR-like_helical_dom_sf"/>
</dbReference>